<evidence type="ECO:0008006" key="3">
    <source>
        <dbReference type="Google" id="ProtNLM"/>
    </source>
</evidence>
<dbReference type="AlphaFoldDB" id="A0A917YU94"/>
<proteinExistence type="predicted"/>
<dbReference type="Proteomes" id="UP000606935">
    <property type="component" value="Unassembled WGS sequence"/>
</dbReference>
<comment type="caution">
    <text evidence="1">The sequence shown here is derived from an EMBL/GenBank/DDBJ whole genome shotgun (WGS) entry which is preliminary data.</text>
</comment>
<evidence type="ECO:0000313" key="2">
    <source>
        <dbReference type="Proteomes" id="UP000606935"/>
    </source>
</evidence>
<organism evidence="1 2">
    <name type="scientific">Bowmanella pacifica</name>
    <dbReference type="NCBI Taxonomy" id="502051"/>
    <lineage>
        <taxon>Bacteria</taxon>
        <taxon>Pseudomonadati</taxon>
        <taxon>Pseudomonadota</taxon>
        <taxon>Gammaproteobacteria</taxon>
        <taxon>Alteromonadales</taxon>
        <taxon>Alteromonadaceae</taxon>
        <taxon>Bowmanella</taxon>
    </lineage>
</organism>
<sequence length="215" mass="24829">MSDKHELFALWLDGQLSAAQQQAFEQLCAQDDEFAQQVALAKQVSHTAKHYEEQPVPNWQIPAIGPQPGASSSWWRLRAMPSLSFGMSMLALVMVLFRVEVQIQSGALTVSFAGQGREDEIRRQVDTEIAQFREQQQVLLADYSREMREQQQDVSSQLTSYLLTASRSERREDFAELIKFVNQQREDDQQFYARQFNKLQQQVYQNPEPVAQENL</sequence>
<accession>A0A917YU94</accession>
<dbReference type="RefSeq" id="WP_188692074.1">
    <property type="nucleotide sequence ID" value="NZ_BMLS01000002.1"/>
</dbReference>
<protein>
    <recommendedName>
        <fullName evidence="3">Anti-sigma factor</fullName>
    </recommendedName>
</protein>
<gene>
    <name evidence="1" type="ORF">GCM10010982_12980</name>
</gene>
<keyword evidence="2" id="KW-1185">Reference proteome</keyword>
<dbReference type="EMBL" id="BMLS01000002">
    <property type="protein sequence ID" value="GGO67166.1"/>
    <property type="molecule type" value="Genomic_DNA"/>
</dbReference>
<evidence type="ECO:0000313" key="1">
    <source>
        <dbReference type="EMBL" id="GGO67166.1"/>
    </source>
</evidence>
<reference evidence="1" key="1">
    <citation type="journal article" date="2014" name="Int. J. Syst. Evol. Microbiol.">
        <title>Complete genome sequence of Corynebacterium casei LMG S-19264T (=DSM 44701T), isolated from a smear-ripened cheese.</title>
        <authorList>
            <consortium name="US DOE Joint Genome Institute (JGI-PGF)"/>
            <person name="Walter F."/>
            <person name="Albersmeier A."/>
            <person name="Kalinowski J."/>
            <person name="Ruckert C."/>
        </authorList>
    </citation>
    <scope>NUCLEOTIDE SEQUENCE</scope>
    <source>
        <strain evidence="1">CGMCC 1.7086</strain>
    </source>
</reference>
<reference evidence="1" key="2">
    <citation type="submission" date="2020-09" db="EMBL/GenBank/DDBJ databases">
        <authorList>
            <person name="Sun Q."/>
            <person name="Zhou Y."/>
        </authorList>
    </citation>
    <scope>NUCLEOTIDE SEQUENCE</scope>
    <source>
        <strain evidence="1">CGMCC 1.7086</strain>
    </source>
</reference>
<name>A0A917YU94_9ALTE</name>